<sequence>MRRYLKKLIGLYDQFPLQIRIYHTFCCLTILAVALIIPFKYYVGLHATALLATLLVIFLGFALWLSRVKKRHKLSITCTALFVNLLFCANYFFNGGVVSSEILIIAFSYFAILTITSPAEVNLWTLANVLCFLFPMTIEYFYPSVIIGTYASSGGLFLDMICTYLIVIGLMRVIVPFIINNYNFAKMSAEIRAINLGQINEEKNKLISMISHDIRTPLSNVQTYLELMMDKDFNEAESEAIREGLLNSTRQTLEMLDNILLLSKNQLVGHSVAFDVINLHQLFESQRQLFQNIAEAKAITLEYLIEPLDVIGNSEMLHLVIRNLISNAVKFTSPGGHVVVSCYSNAGNCIIEVKDSGIGVPVELDDSIFELSAAPTYGTLNEKGAGLGLVLCKEYIEKQKGKIWYQNNPVSGTSFFIQIPLNQALN</sequence>
<comment type="caution">
    <text evidence="9">The sequence shown here is derived from an EMBL/GenBank/DDBJ whole genome shotgun (WGS) entry which is preliminary data.</text>
</comment>
<dbReference type="PANTHER" id="PTHR43711">
    <property type="entry name" value="TWO-COMPONENT HISTIDINE KINASE"/>
    <property type="match status" value="1"/>
</dbReference>
<dbReference type="InterPro" id="IPR003594">
    <property type="entry name" value="HATPase_dom"/>
</dbReference>
<name>A0A9X1WZT2_9SPHI</name>
<dbReference type="PROSITE" id="PS50109">
    <property type="entry name" value="HIS_KIN"/>
    <property type="match status" value="1"/>
</dbReference>
<dbReference type="Gene3D" id="3.30.565.10">
    <property type="entry name" value="Histidine kinase-like ATPase, C-terminal domain"/>
    <property type="match status" value="1"/>
</dbReference>
<dbReference type="InterPro" id="IPR003661">
    <property type="entry name" value="HisK_dim/P_dom"/>
</dbReference>
<dbReference type="PRINTS" id="PR00344">
    <property type="entry name" value="BCTRLSENSOR"/>
</dbReference>
<keyword evidence="4" id="KW-0808">Transferase</keyword>
<keyword evidence="7" id="KW-1133">Transmembrane helix</keyword>
<dbReference type="SUPFAM" id="SSF47384">
    <property type="entry name" value="Homodimeric domain of signal transducing histidine kinase"/>
    <property type="match status" value="1"/>
</dbReference>
<evidence type="ECO:0000259" key="8">
    <source>
        <dbReference type="PROSITE" id="PS50109"/>
    </source>
</evidence>
<evidence type="ECO:0000256" key="3">
    <source>
        <dbReference type="ARBA" id="ARBA00022553"/>
    </source>
</evidence>
<feature type="transmembrane region" description="Helical" evidence="7">
    <location>
        <begin position="123"/>
        <end position="142"/>
    </location>
</feature>
<dbReference type="CDD" id="cd00082">
    <property type="entry name" value="HisKA"/>
    <property type="match status" value="1"/>
</dbReference>
<dbReference type="InterPro" id="IPR005467">
    <property type="entry name" value="His_kinase_dom"/>
</dbReference>
<keyword evidence="7" id="KW-0812">Transmembrane</keyword>
<dbReference type="InterPro" id="IPR036890">
    <property type="entry name" value="HATPase_C_sf"/>
</dbReference>
<accession>A0A9X1WZT2</accession>
<keyword evidence="6" id="KW-0902">Two-component regulatory system</keyword>
<keyword evidence="5 9" id="KW-0418">Kinase</keyword>
<dbReference type="InterPro" id="IPR004358">
    <property type="entry name" value="Sig_transdc_His_kin-like_C"/>
</dbReference>
<dbReference type="EMBL" id="JALJEJ010000001">
    <property type="protein sequence ID" value="MCJ8208642.1"/>
    <property type="molecule type" value="Genomic_DNA"/>
</dbReference>
<evidence type="ECO:0000256" key="7">
    <source>
        <dbReference type="SAM" id="Phobius"/>
    </source>
</evidence>
<evidence type="ECO:0000256" key="1">
    <source>
        <dbReference type="ARBA" id="ARBA00000085"/>
    </source>
</evidence>
<dbReference type="RefSeq" id="WP_245128471.1">
    <property type="nucleotide sequence ID" value="NZ_JALJEJ010000001.1"/>
</dbReference>
<dbReference type="PANTHER" id="PTHR43711:SF31">
    <property type="entry name" value="HISTIDINE KINASE"/>
    <property type="match status" value="1"/>
</dbReference>
<dbReference type="SMART" id="SM00388">
    <property type="entry name" value="HisKA"/>
    <property type="match status" value="1"/>
</dbReference>
<dbReference type="Proteomes" id="UP001139450">
    <property type="component" value="Unassembled WGS sequence"/>
</dbReference>
<evidence type="ECO:0000256" key="5">
    <source>
        <dbReference type="ARBA" id="ARBA00022777"/>
    </source>
</evidence>
<comment type="catalytic activity">
    <reaction evidence="1">
        <text>ATP + protein L-histidine = ADP + protein N-phospho-L-histidine.</text>
        <dbReference type="EC" id="2.7.13.3"/>
    </reaction>
</comment>
<protein>
    <recommendedName>
        <fullName evidence="2">histidine kinase</fullName>
        <ecNumber evidence="2">2.7.13.3</ecNumber>
    </recommendedName>
</protein>
<dbReference type="Pfam" id="PF02518">
    <property type="entry name" value="HATPase_c"/>
    <property type="match status" value="1"/>
</dbReference>
<dbReference type="AlphaFoldDB" id="A0A9X1WZT2"/>
<feature type="transmembrane region" description="Helical" evidence="7">
    <location>
        <begin position="21"/>
        <end position="39"/>
    </location>
</feature>
<dbReference type="InterPro" id="IPR050736">
    <property type="entry name" value="Sensor_HK_Regulatory"/>
</dbReference>
<keyword evidence="3" id="KW-0597">Phosphoprotein</keyword>
<dbReference type="Pfam" id="PF00512">
    <property type="entry name" value="HisKA"/>
    <property type="match status" value="1"/>
</dbReference>
<evidence type="ECO:0000256" key="4">
    <source>
        <dbReference type="ARBA" id="ARBA00022679"/>
    </source>
</evidence>
<feature type="transmembrane region" description="Helical" evidence="7">
    <location>
        <begin position="154"/>
        <end position="179"/>
    </location>
</feature>
<dbReference type="GO" id="GO:0000155">
    <property type="term" value="F:phosphorelay sensor kinase activity"/>
    <property type="evidence" value="ECO:0007669"/>
    <property type="project" value="InterPro"/>
</dbReference>
<organism evidence="9 10">
    <name type="scientific">Mucilaginibacter straminoryzae</name>
    <dbReference type="NCBI Taxonomy" id="2932774"/>
    <lineage>
        <taxon>Bacteria</taxon>
        <taxon>Pseudomonadati</taxon>
        <taxon>Bacteroidota</taxon>
        <taxon>Sphingobacteriia</taxon>
        <taxon>Sphingobacteriales</taxon>
        <taxon>Sphingobacteriaceae</taxon>
        <taxon>Mucilaginibacter</taxon>
    </lineage>
</organism>
<evidence type="ECO:0000313" key="10">
    <source>
        <dbReference type="Proteomes" id="UP001139450"/>
    </source>
</evidence>
<feature type="transmembrane region" description="Helical" evidence="7">
    <location>
        <begin position="45"/>
        <end position="65"/>
    </location>
</feature>
<feature type="transmembrane region" description="Helical" evidence="7">
    <location>
        <begin position="74"/>
        <end position="92"/>
    </location>
</feature>
<dbReference type="SUPFAM" id="SSF55874">
    <property type="entry name" value="ATPase domain of HSP90 chaperone/DNA topoisomerase II/histidine kinase"/>
    <property type="match status" value="1"/>
</dbReference>
<gene>
    <name evidence="9" type="ORF">MUY27_02905</name>
</gene>
<keyword evidence="7" id="KW-0472">Membrane</keyword>
<evidence type="ECO:0000313" key="9">
    <source>
        <dbReference type="EMBL" id="MCJ8208642.1"/>
    </source>
</evidence>
<reference evidence="9" key="1">
    <citation type="submission" date="2022-04" db="EMBL/GenBank/DDBJ databases">
        <title>Mucilaginibacter sp. RS28 isolated from freshwater.</title>
        <authorList>
            <person name="Ko S.-R."/>
        </authorList>
    </citation>
    <scope>NUCLEOTIDE SEQUENCE</scope>
    <source>
        <strain evidence="9">RS28</strain>
    </source>
</reference>
<dbReference type="InterPro" id="IPR036097">
    <property type="entry name" value="HisK_dim/P_sf"/>
</dbReference>
<keyword evidence="10" id="KW-1185">Reference proteome</keyword>
<evidence type="ECO:0000256" key="6">
    <source>
        <dbReference type="ARBA" id="ARBA00023012"/>
    </source>
</evidence>
<dbReference type="EC" id="2.7.13.3" evidence="2"/>
<proteinExistence type="predicted"/>
<feature type="domain" description="Histidine kinase" evidence="8">
    <location>
        <begin position="209"/>
        <end position="423"/>
    </location>
</feature>
<evidence type="ECO:0000256" key="2">
    <source>
        <dbReference type="ARBA" id="ARBA00012438"/>
    </source>
</evidence>
<dbReference type="SMART" id="SM00387">
    <property type="entry name" value="HATPase_c"/>
    <property type="match status" value="1"/>
</dbReference>
<feature type="transmembrane region" description="Helical" evidence="7">
    <location>
        <begin position="98"/>
        <end position="116"/>
    </location>
</feature>
<dbReference type="Gene3D" id="1.10.287.130">
    <property type="match status" value="1"/>
</dbReference>